<comment type="caution">
    <text evidence="6">The sequence shown here is derived from an EMBL/GenBank/DDBJ whole genome shotgun (WGS) entry which is preliminary data.</text>
</comment>
<feature type="domain" description="CENP-V/GFA" evidence="5">
    <location>
        <begin position="2"/>
        <end position="116"/>
    </location>
</feature>
<reference evidence="7" key="1">
    <citation type="journal article" date="2019" name="Int. J. Syst. Evol. Microbiol.">
        <title>The Global Catalogue of Microorganisms (GCM) 10K type strain sequencing project: providing services to taxonomists for standard genome sequencing and annotation.</title>
        <authorList>
            <consortium name="The Broad Institute Genomics Platform"/>
            <consortium name="The Broad Institute Genome Sequencing Center for Infectious Disease"/>
            <person name="Wu L."/>
            <person name="Ma J."/>
        </authorList>
    </citation>
    <scope>NUCLEOTIDE SEQUENCE [LARGE SCALE GENOMIC DNA]</scope>
    <source>
        <strain evidence="7">NBRC 110107</strain>
    </source>
</reference>
<dbReference type="Pfam" id="PF04828">
    <property type="entry name" value="GFA"/>
    <property type="match status" value="1"/>
</dbReference>
<evidence type="ECO:0000256" key="2">
    <source>
        <dbReference type="ARBA" id="ARBA00022723"/>
    </source>
</evidence>
<evidence type="ECO:0000259" key="5">
    <source>
        <dbReference type="PROSITE" id="PS51891"/>
    </source>
</evidence>
<keyword evidence="2" id="KW-0479">Metal-binding</keyword>
<dbReference type="PANTHER" id="PTHR33337">
    <property type="entry name" value="GFA DOMAIN-CONTAINING PROTEIN"/>
    <property type="match status" value="1"/>
</dbReference>
<accession>A0ABQ6BJX0</accession>
<proteinExistence type="inferred from homology"/>
<sequence length="134" mass="14563">MLSGGCHCGAVRYEMPREVAHHALCHCTDCRKASGAPAVAWALAPTDRIAITGETSVYESSEHGRRYFCGRCGTGLFYTSETVFPGMTDVQSATLDDPDALPLQAQIQTAERIGWMETAHRLPTFERYPGAPGD</sequence>
<dbReference type="PROSITE" id="PS51891">
    <property type="entry name" value="CENP_V_GFA"/>
    <property type="match status" value="1"/>
</dbReference>
<evidence type="ECO:0000313" key="6">
    <source>
        <dbReference type="EMBL" id="GLS00039.1"/>
    </source>
</evidence>
<dbReference type="EMBL" id="BSOY01000001">
    <property type="protein sequence ID" value="GLS00039.1"/>
    <property type="molecule type" value="Genomic_DNA"/>
</dbReference>
<evidence type="ECO:0000256" key="4">
    <source>
        <dbReference type="ARBA" id="ARBA00023239"/>
    </source>
</evidence>
<dbReference type="SUPFAM" id="SSF51316">
    <property type="entry name" value="Mss4-like"/>
    <property type="match status" value="1"/>
</dbReference>
<dbReference type="Proteomes" id="UP001156921">
    <property type="component" value="Unassembled WGS sequence"/>
</dbReference>
<keyword evidence="3" id="KW-0862">Zinc</keyword>
<name>A0ABQ6BJX0_9CAUL</name>
<dbReference type="InterPro" id="IPR011057">
    <property type="entry name" value="Mss4-like_sf"/>
</dbReference>
<gene>
    <name evidence="6" type="ORF">GCM10007859_00420</name>
</gene>
<evidence type="ECO:0000256" key="3">
    <source>
        <dbReference type="ARBA" id="ARBA00022833"/>
    </source>
</evidence>
<organism evidence="6 7">
    <name type="scientific">Brevundimonas denitrificans</name>
    <dbReference type="NCBI Taxonomy" id="1443434"/>
    <lineage>
        <taxon>Bacteria</taxon>
        <taxon>Pseudomonadati</taxon>
        <taxon>Pseudomonadota</taxon>
        <taxon>Alphaproteobacteria</taxon>
        <taxon>Caulobacterales</taxon>
        <taxon>Caulobacteraceae</taxon>
        <taxon>Brevundimonas</taxon>
    </lineage>
</organism>
<evidence type="ECO:0000313" key="7">
    <source>
        <dbReference type="Proteomes" id="UP001156921"/>
    </source>
</evidence>
<comment type="similarity">
    <text evidence="1">Belongs to the Gfa family.</text>
</comment>
<dbReference type="PANTHER" id="PTHR33337:SF40">
    <property type="entry name" value="CENP-V_GFA DOMAIN-CONTAINING PROTEIN-RELATED"/>
    <property type="match status" value="1"/>
</dbReference>
<evidence type="ECO:0000256" key="1">
    <source>
        <dbReference type="ARBA" id="ARBA00005495"/>
    </source>
</evidence>
<dbReference type="Gene3D" id="3.90.1590.10">
    <property type="entry name" value="glutathione-dependent formaldehyde- activating enzyme (gfa)"/>
    <property type="match status" value="1"/>
</dbReference>
<dbReference type="InterPro" id="IPR006913">
    <property type="entry name" value="CENP-V/GFA"/>
</dbReference>
<protein>
    <submittedName>
        <fullName evidence="6">Aldehyde-activating protein</fullName>
    </submittedName>
</protein>
<keyword evidence="7" id="KW-1185">Reference proteome</keyword>
<keyword evidence="4" id="KW-0456">Lyase</keyword>